<proteinExistence type="predicted"/>
<keyword evidence="6" id="KW-1185">Reference proteome</keyword>
<dbReference type="Proteomes" id="UP001283361">
    <property type="component" value="Unassembled WGS sequence"/>
</dbReference>
<evidence type="ECO:0000256" key="3">
    <source>
        <dbReference type="ARBA" id="ARBA00022989"/>
    </source>
</evidence>
<evidence type="ECO:0000256" key="2">
    <source>
        <dbReference type="ARBA" id="ARBA00022692"/>
    </source>
</evidence>
<dbReference type="InterPro" id="IPR019537">
    <property type="entry name" value="TMEM65"/>
</dbReference>
<evidence type="ECO:0000256" key="1">
    <source>
        <dbReference type="ARBA" id="ARBA00004141"/>
    </source>
</evidence>
<comment type="subcellular location">
    <subcellularLocation>
        <location evidence="1">Membrane</location>
        <topology evidence="1">Multi-pass membrane protein</topology>
    </subcellularLocation>
</comment>
<name>A0AAE0ZR45_9GAST</name>
<evidence type="ECO:0000256" key="4">
    <source>
        <dbReference type="ARBA" id="ARBA00023136"/>
    </source>
</evidence>
<dbReference type="PANTHER" id="PTHR21706:SF15">
    <property type="entry name" value="TRANSMEMBRANE PROTEIN 65"/>
    <property type="match status" value="1"/>
</dbReference>
<dbReference type="AlphaFoldDB" id="A0AAE0ZR45"/>
<dbReference type="EMBL" id="JAWDGP010003509">
    <property type="protein sequence ID" value="KAK3773812.1"/>
    <property type="molecule type" value="Genomic_DNA"/>
</dbReference>
<keyword evidence="4" id="KW-0472">Membrane</keyword>
<evidence type="ECO:0000313" key="6">
    <source>
        <dbReference type="Proteomes" id="UP001283361"/>
    </source>
</evidence>
<protein>
    <submittedName>
        <fullName evidence="5">Uncharacterized protein</fullName>
    </submittedName>
</protein>
<organism evidence="5 6">
    <name type="scientific">Elysia crispata</name>
    <name type="common">lettuce slug</name>
    <dbReference type="NCBI Taxonomy" id="231223"/>
    <lineage>
        <taxon>Eukaryota</taxon>
        <taxon>Metazoa</taxon>
        <taxon>Spiralia</taxon>
        <taxon>Lophotrochozoa</taxon>
        <taxon>Mollusca</taxon>
        <taxon>Gastropoda</taxon>
        <taxon>Heterobranchia</taxon>
        <taxon>Euthyneura</taxon>
        <taxon>Panpulmonata</taxon>
        <taxon>Sacoglossa</taxon>
        <taxon>Placobranchoidea</taxon>
        <taxon>Plakobranchidae</taxon>
        <taxon>Elysia</taxon>
    </lineage>
</organism>
<comment type="caution">
    <text evidence="5">The sequence shown here is derived from an EMBL/GenBank/DDBJ whole genome shotgun (WGS) entry which is preliminary data.</text>
</comment>
<accession>A0AAE0ZR45</accession>
<gene>
    <name evidence="5" type="ORF">RRG08_011019</name>
</gene>
<evidence type="ECO:0000313" key="5">
    <source>
        <dbReference type="EMBL" id="KAK3773812.1"/>
    </source>
</evidence>
<reference evidence="5" key="1">
    <citation type="journal article" date="2023" name="G3 (Bethesda)">
        <title>A reference genome for the long-term kleptoplast-retaining sea slug Elysia crispata morphotype clarki.</title>
        <authorList>
            <person name="Eastman K.E."/>
            <person name="Pendleton A.L."/>
            <person name="Shaikh M.A."/>
            <person name="Suttiyut T."/>
            <person name="Ogas R."/>
            <person name="Tomko P."/>
            <person name="Gavelis G."/>
            <person name="Widhalm J.R."/>
            <person name="Wisecaver J.H."/>
        </authorList>
    </citation>
    <scope>NUCLEOTIDE SEQUENCE</scope>
    <source>
        <strain evidence="5">ECLA1</strain>
    </source>
</reference>
<sequence length="332" mass="36977">MGLQRHIKKTLLTLSKVVENHRSNVPANARSVISSVTSHGFTASNQKSQINIGPQLVANSSFLYPASQIRMQSQNLVSKSHNHLVKLTQFVFKCQRWNSLFPLLSCSSYGNSSKNGNSLTCCGQSEKETKLHIACSTPSRPAHSTTNKASVFQSFSLQTSLRSGCSYPTITHRALFQHHPNRSMVCRLKHTKPQVPPTKIARVYDYEGAITDEQAAEEFVFALKTSERQHLYAELAKYQGVNSNGTQTSPPTRKQLQQVVLHQTFPFLGFGFLDNLLMIVAGENKCYAGDGSKEDKKIEDRALCSVLIEVFSCYIKYSQHITPIKGTIVLSH</sequence>
<dbReference type="PANTHER" id="PTHR21706">
    <property type="entry name" value="TRANSMEMBRANE PROTEIN 65"/>
    <property type="match status" value="1"/>
</dbReference>
<dbReference type="GO" id="GO:0005739">
    <property type="term" value="C:mitochondrion"/>
    <property type="evidence" value="ECO:0007669"/>
    <property type="project" value="TreeGrafter"/>
</dbReference>
<keyword evidence="2" id="KW-0812">Transmembrane</keyword>
<keyword evidence="3" id="KW-1133">Transmembrane helix</keyword>
<dbReference type="GO" id="GO:0016020">
    <property type="term" value="C:membrane"/>
    <property type="evidence" value="ECO:0007669"/>
    <property type="project" value="UniProtKB-SubCell"/>
</dbReference>